<keyword evidence="1" id="KW-0677">Repeat</keyword>
<dbReference type="STRING" id="1071378.G0WFQ2"/>
<dbReference type="PANTHER" id="PTHR46423">
    <property type="entry name" value="RNA POLYMERASE II-ASSOCIATED PROTEIN 3"/>
    <property type="match status" value="1"/>
</dbReference>
<reference evidence="5 6" key="1">
    <citation type="journal article" date="2011" name="Proc. Natl. Acad. Sci. U.S.A.">
        <title>Evolutionary erosion of yeast sex chromosomes by mating-type switching accidents.</title>
        <authorList>
            <person name="Gordon J.L."/>
            <person name="Armisen D."/>
            <person name="Proux-Wera E."/>
            <person name="Oheigeartaigh S.S."/>
            <person name="Byrne K.P."/>
            <person name="Wolfe K.H."/>
        </authorList>
    </citation>
    <scope>NUCLEOTIDE SEQUENCE [LARGE SCALE GENOMIC DNA]</scope>
    <source>
        <strain evidence="6">ATCC 10597 / BCRC 20456 / CBS 421 / NBRC 0211 / NRRL Y-12639</strain>
    </source>
</reference>
<evidence type="ECO:0000313" key="6">
    <source>
        <dbReference type="Proteomes" id="UP000000689"/>
    </source>
</evidence>
<evidence type="ECO:0000256" key="1">
    <source>
        <dbReference type="ARBA" id="ARBA00022737"/>
    </source>
</evidence>
<evidence type="ECO:0000313" key="5">
    <source>
        <dbReference type="EMBL" id="CCD26613.1"/>
    </source>
</evidence>
<dbReference type="GO" id="GO:0101031">
    <property type="term" value="C:protein folding chaperone complex"/>
    <property type="evidence" value="ECO:0007669"/>
    <property type="project" value="TreeGrafter"/>
</dbReference>
<evidence type="ECO:0000256" key="2">
    <source>
        <dbReference type="ARBA" id="ARBA00022803"/>
    </source>
</evidence>
<dbReference type="GO" id="GO:0051087">
    <property type="term" value="F:protein-folding chaperone binding"/>
    <property type="evidence" value="ECO:0007669"/>
    <property type="project" value="EnsemblFungi"/>
</dbReference>
<accession>G0WFQ2</accession>
<dbReference type="SMART" id="SM00028">
    <property type="entry name" value="TPR"/>
    <property type="match status" value="2"/>
</dbReference>
<dbReference type="OMA" id="PIGYSNK"/>
<dbReference type="InterPro" id="IPR011990">
    <property type="entry name" value="TPR-like_helical_dom_sf"/>
</dbReference>
<keyword evidence="2 3" id="KW-0802">TPR repeat</keyword>
<dbReference type="Proteomes" id="UP000000689">
    <property type="component" value="Chromosome 9"/>
</dbReference>
<dbReference type="InterPro" id="IPR013105">
    <property type="entry name" value="TPR_2"/>
</dbReference>
<dbReference type="eggNOG" id="KOG1124">
    <property type="taxonomic scope" value="Eukaryota"/>
</dbReference>
<name>G0WFQ2_NAUDC</name>
<sequence length="128" mass="14090">MSFNDLKQEGNTFFQKGDYAQANGYYDQCIKLEPTNPIGYSNKAMSLIKQGNHGLAVETCQEGLKYTSSSTKEATTIKRKLEYRLELAKRACHQGQKHSSSSSSSSSSTPVPITISEVDQLPAQYASL</sequence>
<evidence type="ECO:0000256" key="4">
    <source>
        <dbReference type="SAM" id="MobiDB-lite"/>
    </source>
</evidence>
<dbReference type="AlphaFoldDB" id="G0WFQ2"/>
<dbReference type="KEGG" id="ndi:NDAI_0I00440"/>
<dbReference type="RefSeq" id="XP_003671856.1">
    <property type="nucleotide sequence ID" value="XM_003671808.1"/>
</dbReference>
<keyword evidence="6" id="KW-1185">Reference proteome</keyword>
<protein>
    <submittedName>
        <fullName evidence="5">Uncharacterized protein</fullName>
    </submittedName>
</protein>
<dbReference type="GO" id="GO:0000492">
    <property type="term" value="P:box C/D snoRNP assembly"/>
    <property type="evidence" value="ECO:0007669"/>
    <property type="project" value="EnsemblFungi"/>
</dbReference>
<dbReference type="SUPFAM" id="SSF48452">
    <property type="entry name" value="TPR-like"/>
    <property type="match status" value="1"/>
</dbReference>
<dbReference type="PROSITE" id="PS50005">
    <property type="entry name" value="TPR"/>
    <property type="match status" value="1"/>
</dbReference>
<feature type="compositionally biased region" description="Low complexity" evidence="4">
    <location>
        <begin position="99"/>
        <end position="108"/>
    </location>
</feature>
<dbReference type="Gene3D" id="1.25.40.10">
    <property type="entry name" value="Tetratricopeptide repeat domain"/>
    <property type="match status" value="1"/>
</dbReference>
<evidence type="ECO:0000256" key="3">
    <source>
        <dbReference type="PROSITE-ProRule" id="PRU00339"/>
    </source>
</evidence>
<dbReference type="GeneID" id="11496171"/>
<dbReference type="EMBL" id="HE580275">
    <property type="protein sequence ID" value="CCD26613.1"/>
    <property type="molecule type" value="Genomic_DNA"/>
</dbReference>
<dbReference type="Pfam" id="PF07719">
    <property type="entry name" value="TPR_2"/>
    <property type="match status" value="1"/>
</dbReference>
<dbReference type="PANTHER" id="PTHR46423:SF1">
    <property type="entry name" value="RNA POLYMERASE II-ASSOCIATED PROTEIN 3"/>
    <property type="match status" value="1"/>
</dbReference>
<organism evidence="5 6">
    <name type="scientific">Naumovozyma dairenensis (strain ATCC 10597 / BCRC 20456 / CBS 421 / NBRC 0211 / NRRL Y-12639)</name>
    <name type="common">Saccharomyces dairenensis</name>
    <dbReference type="NCBI Taxonomy" id="1071378"/>
    <lineage>
        <taxon>Eukaryota</taxon>
        <taxon>Fungi</taxon>
        <taxon>Dikarya</taxon>
        <taxon>Ascomycota</taxon>
        <taxon>Saccharomycotina</taxon>
        <taxon>Saccharomycetes</taxon>
        <taxon>Saccharomycetales</taxon>
        <taxon>Saccharomycetaceae</taxon>
        <taxon>Naumovozyma</taxon>
    </lineage>
</organism>
<gene>
    <name evidence="5" type="primary">NDAI0I00440</name>
    <name evidence="5" type="ordered locus">NDAI_0I00440</name>
</gene>
<dbReference type="InterPro" id="IPR051966">
    <property type="entry name" value="RPAP3"/>
</dbReference>
<feature type="region of interest" description="Disordered" evidence="4">
    <location>
        <begin position="90"/>
        <end position="112"/>
    </location>
</feature>
<dbReference type="GO" id="GO:0097255">
    <property type="term" value="C:R2TP complex"/>
    <property type="evidence" value="ECO:0007669"/>
    <property type="project" value="EnsemblFungi"/>
</dbReference>
<dbReference type="OrthoDB" id="10250354at2759"/>
<dbReference type="GO" id="GO:0006457">
    <property type="term" value="P:protein folding"/>
    <property type="evidence" value="ECO:0007669"/>
    <property type="project" value="EnsemblFungi"/>
</dbReference>
<feature type="repeat" description="TPR" evidence="3">
    <location>
        <begin position="3"/>
        <end position="36"/>
    </location>
</feature>
<proteinExistence type="predicted"/>
<dbReference type="InterPro" id="IPR019734">
    <property type="entry name" value="TPR_rpt"/>
</dbReference>
<dbReference type="HOGENOM" id="CLU_132745_0_0_1"/>